<keyword evidence="2" id="KW-1133">Transmembrane helix</keyword>
<dbReference type="SMART" id="SM00014">
    <property type="entry name" value="acidPPc"/>
    <property type="match status" value="1"/>
</dbReference>
<feature type="domain" description="Phosphatidic acid phosphatase type 2/haloperoxidase" evidence="3">
    <location>
        <begin position="69"/>
        <end position="178"/>
    </location>
</feature>
<evidence type="ECO:0000313" key="4">
    <source>
        <dbReference type="EMBL" id="PIA38415.1"/>
    </source>
</evidence>
<keyword evidence="2" id="KW-0472">Membrane</keyword>
<feature type="transmembrane region" description="Helical" evidence="2">
    <location>
        <begin position="163"/>
        <end position="185"/>
    </location>
</feature>
<keyword evidence="1" id="KW-0378">Hydrolase</keyword>
<dbReference type="EMBL" id="KZ305045">
    <property type="protein sequence ID" value="PIA38415.1"/>
    <property type="molecule type" value="Genomic_DNA"/>
</dbReference>
<feature type="transmembrane region" description="Helical" evidence="2">
    <location>
        <begin position="197"/>
        <end position="215"/>
    </location>
</feature>
<dbReference type="Gene3D" id="1.20.144.10">
    <property type="entry name" value="Phosphatidic acid phosphatase type 2/haloperoxidase"/>
    <property type="match status" value="1"/>
</dbReference>
<organism evidence="4 5">
    <name type="scientific">Aquilegia coerulea</name>
    <name type="common">Rocky mountain columbine</name>
    <dbReference type="NCBI Taxonomy" id="218851"/>
    <lineage>
        <taxon>Eukaryota</taxon>
        <taxon>Viridiplantae</taxon>
        <taxon>Streptophyta</taxon>
        <taxon>Embryophyta</taxon>
        <taxon>Tracheophyta</taxon>
        <taxon>Spermatophyta</taxon>
        <taxon>Magnoliopsida</taxon>
        <taxon>Ranunculales</taxon>
        <taxon>Ranunculaceae</taxon>
        <taxon>Thalictroideae</taxon>
        <taxon>Aquilegia</taxon>
    </lineage>
</organism>
<dbReference type="Pfam" id="PF01569">
    <property type="entry name" value="PAP2"/>
    <property type="match status" value="1"/>
</dbReference>
<feature type="transmembrane region" description="Helical" evidence="2">
    <location>
        <begin position="69"/>
        <end position="90"/>
    </location>
</feature>
<evidence type="ECO:0000313" key="5">
    <source>
        <dbReference type="Proteomes" id="UP000230069"/>
    </source>
</evidence>
<dbReference type="Proteomes" id="UP000230069">
    <property type="component" value="Unassembled WGS sequence"/>
</dbReference>
<dbReference type="OrthoDB" id="302705at2759"/>
<sequence length="223" mass="24606">MTVELIRTPILKNATSNDHEGFRISHRLSSEFRAGFLSDGLEYTINKMSKWLVAALFGALIIWKHDGEALWIAMGCAMNCWLAIALKNILNHKRPISTLRSDPGMPSSHSQSIFFGVLFVILSMVKYVGLNGNTVVAGVLTLSSGSYLSWLRVSNKFHTISQVLVGAVVGAIFSALWFQAWYAFVLQAFTASFGVRIAVFLGSASLCVCFLLYIFKNGLTEEL</sequence>
<dbReference type="FunCoup" id="A0A2G5D4H8">
    <property type="interactions" value="391"/>
</dbReference>
<keyword evidence="5" id="KW-1185">Reference proteome</keyword>
<dbReference type="GO" id="GO:0006487">
    <property type="term" value="P:protein N-linked glycosylation"/>
    <property type="evidence" value="ECO:0007669"/>
    <property type="project" value="TreeGrafter"/>
</dbReference>
<reference evidence="4 5" key="1">
    <citation type="submission" date="2017-09" db="EMBL/GenBank/DDBJ databases">
        <title>WGS assembly of Aquilegia coerulea Goldsmith.</title>
        <authorList>
            <person name="Hodges S."/>
            <person name="Kramer E."/>
            <person name="Nordborg M."/>
            <person name="Tomkins J."/>
            <person name="Borevitz J."/>
            <person name="Derieg N."/>
            <person name="Yan J."/>
            <person name="Mihaltcheva S."/>
            <person name="Hayes R.D."/>
            <person name="Rokhsar D."/>
        </authorList>
    </citation>
    <scope>NUCLEOTIDE SEQUENCE [LARGE SCALE GENOMIC DNA]</scope>
    <source>
        <strain evidence="5">cv. Goldsmith</strain>
    </source>
</reference>
<evidence type="ECO:0000259" key="3">
    <source>
        <dbReference type="SMART" id="SM00014"/>
    </source>
</evidence>
<dbReference type="InterPro" id="IPR000326">
    <property type="entry name" value="PAP2/HPO"/>
</dbReference>
<dbReference type="InParanoid" id="A0A2G5D4H8"/>
<dbReference type="STRING" id="218851.A0A2G5D4H8"/>
<dbReference type="GO" id="GO:0008610">
    <property type="term" value="P:lipid biosynthetic process"/>
    <property type="evidence" value="ECO:0007669"/>
    <property type="project" value="TreeGrafter"/>
</dbReference>
<accession>A0A2G5D4H8</accession>
<gene>
    <name evidence="4" type="ORF">AQUCO_02800253v1</name>
</gene>
<dbReference type="SUPFAM" id="SSF48317">
    <property type="entry name" value="Acid phosphatase/Vanadium-dependent haloperoxidase"/>
    <property type="match status" value="1"/>
</dbReference>
<evidence type="ECO:0000256" key="2">
    <source>
        <dbReference type="SAM" id="Phobius"/>
    </source>
</evidence>
<protein>
    <recommendedName>
        <fullName evidence="3">Phosphatidic acid phosphatase type 2/haloperoxidase domain-containing protein</fullName>
    </recommendedName>
</protein>
<dbReference type="InterPro" id="IPR036938">
    <property type="entry name" value="PAP2/HPO_sf"/>
</dbReference>
<dbReference type="AlphaFoldDB" id="A0A2G5D4H8"/>
<proteinExistence type="predicted"/>
<keyword evidence="2" id="KW-0812">Transmembrane</keyword>
<dbReference type="GO" id="GO:0047874">
    <property type="term" value="F:dolichyldiphosphatase activity"/>
    <property type="evidence" value="ECO:0007669"/>
    <property type="project" value="TreeGrafter"/>
</dbReference>
<dbReference type="PANTHER" id="PTHR11247:SF40">
    <property type="entry name" value="LIPID PHOSPHATE PHOSPHATASE EPSILON 1, CHLOROPLASTIC"/>
    <property type="match status" value="1"/>
</dbReference>
<evidence type="ECO:0000256" key="1">
    <source>
        <dbReference type="ARBA" id="ARBA00022801"/>
    </source>
</evidence>
<feature type="transmembrane region" description="Helical" evidence="2">
    <location>
        <begin position="135"/>
        <end position="151"/>
    </location>
</feature>
<dbReference type="PANTHER" id="PTHR11247">
    <property type="entry name" value="PALMITOYL-PROTEIN THIOESTERASE/DOLICHYLDIPHOSPHATASE 1"/>
    <property type="match status" value="1"/>
</dbReference>
<name>A0A2G5D4H8_AQUCA</name>
<feature type="transmembrane region" description="Helical" evidence="2">
    <location>
        <begin position="111"/>
        <end position="129"/>
    </location>
</feature>
<dbReference type="GO" id="GO:0005789">
    <property type="term" value="C:endoplasmic reticulum membrane"/>
    <property type="evidence" value="ECO:0007669"/>
    <property type="project" value="TreeGrafter"/>
</dbReference>